<dbReference type="KEGG" id="lji:ELX58_03480"/>
<keyword evidence="1" id="KW-1133">Transmembrane helix</keyword>
<reference evidence="3" key="1">
    <citation type="submission" date="2018-12" db="EMBL/GenBank/DDBJ databases">
        <title>A new species of lactobacillus.</title>
        <authorList>
            <person name="Jian Y."/>
            <person name="Xin L."/>
            <person name="Hong Z.J."/>
            <person name="Ming L.Z."/>
            <person name="Hong X.Z."/>
        </authorList>
    </citation>
    <scope>NUCLEOTIDE SEQUENCE [LARGE SCALE GENOMIC DNA]</scope>
    <source>
        <strain evidence="3">HSLZ-75</strain>
    </source>
</reference>
<dbReference type="RefSeq" id="WP_133441775.1">
    <property type="nucleotide sequence ID" value="NZ_CP034726.1"/>
</dbReference>
<sequence length="265" mass="30102">MILFALVIVAILFFMSWNLFLSNRWVHITTSLISSLLLLATIGFSIANFNQHYGMHLVNHTHTEKLASMSPKQSMLVYEKVGSAKKHEIVAYRSTNNGSVKHTNPDVSVKNRIVTTKSAKPSLKVTHRQWSYRSNAARDWFGLAMKHQTKSTVNTFYVPKSWIVLSASQAKVMKQSAKKIALNNKHQMNSQQAKSMLKQKAQAYVQAKMMKAMQKDPKMTASQKKAVMKQAMHEFKNQMKRKAMQKIMKQVLAKAKTAPEGYVAK</sequence>
<organism evidence="2 3">
    <name type="scientific">Acetilactobacillus jinshanensis</name>
    <dbReference type="NCBI Taxonomy" id="1720083"/>
    <lineage>
        <taxon>Bacteria</taxon>
        <taxon>Bacillati</taxon>
        <taxon>Bacillota</taxon>
        <taxon>Bacilli</taxon>
        <taxon>Lactobacillales</taxon>
        <taxon>Lactobacillaceae</taxon>
        <taxon>Acetilactobacillus</taxon>
    </lineage>
</organism>
<dbReference type="InterPro" id="IPR032083">
    <property type="entry name" value="DUF4811"/>
</dbReference>
<accession>A0A4P6ZKK2</accession>
<dbReference type="Pfam" id="PF16069">
    <property type="entry name" value="DUF4811"/>
    <property type="match status" value="1"/>
</dbReference>
<protein>
    <submittedName>
        <fullName evidence="2">DUF4811 domain-containing protein</fullName>
    </submittedName>
</protein>
<evidence type="ECO:0000256" key="1">
    <source>
        <dbReference type="SAM" id="Phobius"/>
    </source>
</evidence>
<gene>
    <name evidence="2" type="ORF">ELX58_03480</name>
</gene>
<dbReference type="AlphaFoldDB" id="A0A4P6ZKK2"/>
<feature type="transmembrane region" description="Helical" evidence="1">
    <location>
        <begin position="32"/>
        <end position="49"/>
    </location>
</feature>
<evidence type="ECO:0000313" key="2">
    <source>
        <dbReference type="EMBL" id="QBP18214.1"/>
    </source>
</evidence>
<keyword evidence="3" id="KW-1185">Reference proteome</keyword>
<keyword evidence="1" id="KW-0812">Transmembrane</keyword>
<proteinExistence type="predicted"/>
<dbReference type="Proteomes" id="UP000294321">
    <property type="component" value="Chromosome"/>
</dbReference>
<keyword evidence="1" id="KW-0472">Membrane</keyword>
<evidence type="ECO:0000313" key="3">
    <source>
        <dbReference type="Proteomes" id="UP000294321"/>
    </source>
</evidence>
<name>A0A4P6ZKK2_9LACO</name>
<dbReference type="EMBL" id="CP034726">
    <property type="protein sequence ID" value="QBP18214.1"/>
    <property type="molecule type" value="Genomic_DNA"/>
</dbReference>
<dbReference type="OrthoDB" id="2249491at2"/>